<evidence type="ECO:0000256" key="5">
    <source>
        <dbReference type="ARBA" id="ARBA00022679"/>
    </source>
</evidence>
<keyword evidence="8 12" id="KW-0131">Cell cycle</keyword>
<evidence type="ECO:0000256" key="8">
    <source>
        <dbReference type="ARBA" id="ARBA00023306"/>
    </source>
</evidence>
<comment type="function">
    <text evidence="12">Cell wall formation. Adds enolpyruvyl to UDP-N-acetylglucosamine.</text>
</comment>
<keyword evidence="9 12" id="KW-0961">Cell wall biogenesis/degradation</keyword>
<evidence type="ECO:0000313" key="14">
    <source>
        <dbReference type="EMBL" id="HER96320.1"/>
    </source>
</evidence>
<accession>A0A7V2F7F8</accession>
<dbReference type="HAMAP" id="MF_00111">
    <property type="entry name" value="MurA"/>
    <property type="match status" value="1"/>
</dbReference>
<dbReference type="InterPro" id="IPR001986">
    <property type="entry name" value="Enolpyruvate_Tfrase_dom"/>
</dbReference>
<feature type="domain" description="Enolpyruvate transferase" evidence="13">
    <location>
        <begin position="7"/>
        <end position="413"/>
    </location>
</feature>
<dbReference type="GO" id="GO:0008760">
    <property type="term" value="F:UDP-N-acetylglucosamine 1-carboxyvinyltransferase activity"/>
    <property type="evidence" value="ECO:0007669"/>
    <property type="project" value="UniProtKB-UniRule"/>
</dbReference>
<dbReference type="NCBIfam" id="TIGR01072">
    <property type="entry name" value="murA"/>
    <property type="match status" value="1"/>
</dbReference>
<dbReference type="EC" id="2.5.1.7" evidence="12"/>
<dbReference type="InterPro" id="IPR050068">
    <property type="entry name" value="MurA_subfamily"/>
</dbReference>
<feature type="binding site" evidence="12">
    <location>
        <position position="334"/>
    </location>
    <ligand>
        <name>UDP-N-acetyl-alpha-D-glucosamine</name>
        <dbReference type="ChEBI" id="CHEBI:57705"/>
    </ligand>
</feature>
<dbReference type="InterPro" id="IPR005750">
    <property type="entry name" value="UDP_GlcNAc_COvinyl_MurA"/>
</dbReference>
<dbReference type="EMBL" id="DSGB01000005">
    <property type="protein sequence ID" value="HER96320.1"/>
    <property type="molecule type" value="Genomic_DNA"/>
</dbReference>
<dbReference type="GO" id="GO:0019277">
    <property type="term" value="P:UDP-N-acetylgalactosamine biosynthetic process"/>
    <property type="evidence" value="ECO:0007669"/>
    <property type="project" value="InterPro"/>
</dbReference>
<protein>
    <recommendedName>
        <fullName evidence="12">UDP-N-acetylglucosamine 1-carboxyvinyltransferase</fullName>
        <ecNumber evidence="12">2.5.1.7</ecNumber>
    </recommendedName>
    <alternativeName>
        <fullName evidence="12">Enoylpyruvate transferase</fullName>
    </alternativeName>
    <alternativeName>
        <fullName evidence="12">UDP-N-acetylglucosamine enolpyruvyl transferase</fullName>
        <shortName evidence="12">EPT</shortName>
    </alternativeName>
</protein>
<feature type="binding site" evidence="12">
    <location>
        <position position="312"/>
    </location>
    <ligand>
        <name>UDP-N-acetyl-alpha-D-glucosamine</name>
        <dbReference type="ChEBI" id="CHEBI:57705"/>
    </ligand>
</feature>
<dbReference type="GO" id="GO:0051301">
    <property type="term" value="P:cell division"/>
    <property type="evidence" value="ECO:0007669"/>
    <property type="project" value="UniProtKB-KW"/>
</dbReference>
<dbReference type="NCBIfam" id="NF006873">
    <property type="entry name" value="PRK09369.1"/>
    <property type="match status" value="1"/>
</dbReference>
<comment type="pathway">
    <text evidence="2 12">Cell wall biogenesis; peptidoglycan biosynthesis.</text>
</comment>
<evidence type="ECO:0000256" key="3">
    <source>
        <dbReference type="ARBA" id="ARBA00022490"/>
    </source>
</evidence>
<evidence type="ECO:0000256" key="10">
    <source>
        <dbReference type="ARBA" id="ARBA00038367"/>
    </source>
</evidence>
<feature type="active site" description="Proton donor" evidence="12">
    <location>
        <position position="118"/>
    </location>
</feature>
<dbReference type="Pfam" id="PF00275">
    <property type="entry name" value="EPSP_synthase"/>
    <property type="match status" value="1"/>
</dbReference>
<dbReference type="InterPro" id="IPR036968">
    <property type="entry name" value="Enolpyruvate_Tfrase_sf"/>
</dbReference>
<name>A0A7V2F7F8_RHOMR</name>
<proteinExistence type="inferred from homology"/>
<organism evidence="14">
    <name type="scientific">Rhodothermus marinus</name>
    <name type="common">Rhodothermus obamensis</name>
    <dbReference type="NCBI Taxonomy" id="29549"/>
    <lineage>
        <taxon>Bacteria</taxon>
        <taxon>Pseudomonadati</taxon>
        <taxon>Rhodothermota</taxon>
        <taxon>Rhodothermia</taxon>
        <taxon>Rhodothermales</taxon>
        <taxon>Rhodothermaceae</taxon>
        <taxon>Rhodothermus</taxon>
    </lineage>
</organism>
<keyword evidence="7 12" id="KW-0573">Peptidoglycan synthesis</keyword>
<comment type="caution">
    <text evidence="12">Lacks conserved residue(s) required for the propagation of feature annotation.</text>
</comment>
<dbReference type="GO" id="GO:0009252">
    <property type="term" value="P:peptidoglycan biosynthetic process"/>
    <property type="evidence" value="ECO:0007669"/>
    <property type="project" value="UniProtKB-UniRule"/>
</dbReference>
<evidence type="ECO:0000256" key="4">
    <source>
        <dbReference type="ARBA" id="ARBA00022618"/>
    </source>
</evidence>
<evidence type="ECO:0000259" key="13">
    <source>
        <dbReference type="Pfam" id="PF00275"/>
    </source>
</evidence>
<dbReference type="CDD" id="cd01555">
    <property type="entry name" value="UdpNAET"/>
    <property type="match status" value="1"/>
</dbReference>
<feature type="binding site" evidence="12">
    <location>
        <begin position="22"/>
        <end position="23"/>
    </location>
    <ligand>
        <name>phosphoenolpyruvate</name>
        <dbReference type="ChEBI" id="CHEBI:58702"/>
    </ligand>
</feature>
<evidence type="ECO:0000256" key="12">
    <source>
        <dbReference type="HAMAP-Rule" id="MF_00111"/>
    </source>
</evidence>
<dbReference type="GO" id="GO:0071555">
    <property type="term" value="P:cell wall organization"/>
    <property type="evidence" value="ECO:0007669"/>
    <property type="project" value="UniProtKB-KW"/>
</dbReference>
<dbReference type="GO" id="GO:0005737">
    <property type="term" value="C:cytoplasm"/>
    <property type="evidence" value="ECO:0007669"/>
    <property type="project" value="UniProtKB-SubCell"/>
</dbReference>
<reference evidence="14" key="1">
    <citation type="journal article" date="2020" name="mSystems">
        <title>Genome- and Community-Level Interaction Insights into Carbon Utilization and Element Cycling Functions of Hydrothermarchaeota in Hydrothermal Sediment.</title>
        <authorList>
            <person name="Zhou Z."/>
            <person name="Liu Y."/>
            <person name="Xu W."/>
            <person name="Pan J."/>
            <person name="Luo Z.H."/>
            <person name="Li M."/>
        </authorList>
    </citation>
    <scope>NUCLEOTIDE SEQUENCE [LARGE SCALE GENOMIC DNA]</scope>
    <source>
        <strain evidence="14">SpSt-143</strain>
    </source>
</reference>
<keyword evidence="4 12" id="KW-0132">Cell division</keyword>
<feature type="modified residue" description="2-(S-cysteinyl)pyruvic acid O-phosphothioketal" evidence="12">
    <location>
        <position position="118"/>
    </location>
</feature>
<comment type="caution">
    <text evidence="14">The sequence shown here is derived from an EMBL/GenBank/DDBJ whole genome shotgun (WGS) entry which is preliminary data.</text>
</comment>
<dbReference type="UniPathway" id="UPA00219"/>
<dbReference type="InterPro" id="IPR013792">
    <property type="entry name" value="RNA3'P_cycl/enolpyr_Trfase_a/b"/>
</dbReference>
<feature type="binding site" evidence="12">
    <location>
        <position position="94"/>
    </location>
    <ligand>
        <name>UDP-N-acetyl-alpha-D-glucosamine</name>
        <dbReference type="ChEBI" id="CHEBI:57705"/>
    </ligand>
</feature>
<sequence length="437" mass="47213">MDKLVIEGGHRLRGCLPISGSKNTALMLMAGAILADGETVLENIPHLRDITTFSHVLRIAGASVHFDPQQHVLRIDARRIDFPEAPYELVKQMRASFYMLGALLGRCGQARVSLPGGCAWGPRPVNLHLEGLKAFGAEIELDQGYVVARAPGGRLLGGRFRLDPPSVGATVNLLLGAVTARGTSRIENAALEPDVVVFGQALQQMGARIEGLGTRTIEVEGVENLRPITFRNCPDRIELGTFMIAAAMAGIPGDTIYLTQAEPAHLGEAFLEAFRQTGAAFTFDGNTVAVTVPEQLQAVTIETAPYPGFPTDLQAQWTVLLSQAQGAARVRDTIYPDRFKHIPELMRMGLQARVEGDTVYLQGPQQLQGAYVMSTDLRGSVSLVLAGLVAQGETHVLRVYHLDRGYENLEGKLAAAGIAIRREAYEEFATPAPESSE</sequence>
<evidence type="ECO:0000256" key="1">
    <source>
        <dbReference type="ARBA" id="ARBA00004496"/>
    </source>
</evidence>
<dbReference type="Gene3D" id="3.65.10.10">
    <property type="entry name" value="Enolpyruvate transferase domain"/>
    <property type="match status" value="2"/>
</dbReference>
<evidence type="ECO:0000256" key="7">
    <source>
        <dbReference type="ARBA" id="ARBA00022984"/>
    </source>
</evidence>
<dbReference type="PANTHER" id="PTHR43783">
    <property type="entry name" value="UDP-N-ACETYLGLUCOSAMINE 1-CARBOXYVINYLTRANSFERASE"/>
    <property type="match status" value="1"/>
</dbReference>
<evidence type="ECO:0000256" key="9">
    <source>
        <dbReference type="ARBA" id="ARBA00023316"/>
    </source>
</evidence>
<gene>
    <name evidence="12 14" type="primary">murA</name>
    <name evidence="14" type="ORF">ENO59_07365</name>
</gene>
<evidence type="ECO:0000256" key="2">
    <source>
        <dbReference type="ARBA" id="ARBA00004752"/>
    </source>
</evidence>
<keyword evidence="6 12" id="KW-0133">Cell shape</keyword>
<keyword evidence="5 12" id="KW-0808">Transferase</keyword>
<keyword evidence="12" id="KW-0670">Pyruvate</keyword>
<comment type="subcellular location">
    <subcellularLocation>
        <location evidence="1 12">Cytoplasm</location>
    </subcellularLocation>
</comment>
<dbReference type="PANTHER" id="PTHR43783:SF1">
    <property type="entry name" value="UDP-N-ACETYLGLUCOSAMINE 1-CARBOXYVINYLTRANSFERASE"/>
    <property type="match status" value="1"/>
</dbReference>
<dbReference type="GO" id="GO:0008360">
    <property type="term" value="P:regulation of cell shape"/>
    <property type="evidence" value="ECO:0007669"/>
    <property type="project" value="UniProtKB-KW"/>
</dbReference>
<evidence type="ECO:0000256" key="6">
    <source>
        <dbReference type="ARBA" id="ARBA00022960"/>
    </source>
</evidence>
<dbReference type="SUPFAM" id="SSF55205">
    <property type="entry name" value="EPT/RTPC-like"/>
    <property type="match status" value="1"/>
</dbReference>
<comment type="catalytic activity">
    <reaction evidence="11 12">
        <text>phosphoenolpyruvate + UDP-N-acetyl-alpha-D-glucosamine = UDP-N-acetyl-3-O-(1-carboxyvinyl)-alpha-D-glucosamine + phosphate</text>
        <dbReference type="Rhea" id="RHEA:18681"/>
        <dbReference type="ChEBI" id="CHEBI:43474"/>
        <dbReference type="ChEBI" id="CHEBI:57705"/>
        <dbReference type="ChEBI" id="CHEBI:58702"/>
        <dbReference type="ChEBI" id="CHEBI:68483"/>
        <dbReference type="EC" id="2.5.1.7"/>
    </reaction>
</comment>
<keyword evidence="3 12" id="KW-0963">Cytoplasm</keyword>
<dbReference type="AlphaFoldDB" id="A0A7V2F7F8"/>
<comment type="similarity">
    <text evidence="10 12">Belongs to the EPSP synthase family. MurA subfamily.</text>
</comment>
<evidence type="ECO:0000256" key="11">
    <source>
        <dbReference type="ARBA" id="ARBA00047527"/>
    </source>
</evidence>